<keyword evidence="3" id="KW-1185">Reference proteome</keyword>
<sequence length="222" mass="24837">MNSPPVTPKSRRQSGTHEKHQDQHVIHLPPDARAITLNMQLPRPTLRDVLNNYLPSTERMPNQYTKTITIPASATQVKLIFETPDSQQDEQAGSTKRTRRSSCGHDEEHFSNVPTKSLRHPGKEYVRADIVGKARNTLKAGEMVLVLTRNSRGATKWREGRAAPMGSRGAVPIEYWRQGDDGQWGWKQYAGQHGALIACPHHTLYVFPPDHAPSATSSKLIP</sequence>
<reference evidence="2" key="1">
    <citation type="submission" date="2023-06" db="EMBL/GenBank/DDBJ databases">
        <authorList>
            <person name="Delattre M."/>
        </authorList>
    </citation>
    <scope>NUCLEOTIDE SEQUENCE</scope>
    <source>
        <strain evidence="2">AF72</strain>
    </source>
</reference>
<organism evidence="2 3">
    <name type="scientific">Mesorhabditis spiculigera</name>
    <dbReference type="NCBI Taxonomy" id="96644"/>
    <lineage>
        <taxon>Eukaryota</taxon>
        <taxon>Metazoa</taxon>
        <taxon>Ecdysozoa</taxon>
        <taxon>Nematoda</taxon>
        <taxon>Chromadorea</taxon>
        <taxon>Rhabditida</taxon>
        <taxon>Rhabditina</taxon>
        <taxon>Rhabditomorpha</taxon>
        <taxon>Rhabditoidea</taxon>
        <taxon>Rhabditidae</taxon>
        <taxon>Mesorhabditinae</taxon>
        <taxon>Mesorhabditis</taxon>
    </lineage>
</organism>
<dbReference type="AlphaFoldDB" id="A0AA36G2H2"/>
<dbReference type="Proteomes" id="UP001177023">
    <property type="component" value="Unassembled WGS sequence"/>
</dbReference>
<evidence type="ECO:0000256" key="1">
    <source>
        <dbReference type="SAM" id="MobiDB-lite"/>
    </source>
</evidence>
<name>A0AA36G2H2_9BILA</name>
<feature type="compositionally biased region" description="Basic and acidic residues" evidence="1">
    <location>
        <begin position="15"/>
        <end position="25"/>
    </location>
</feature>
<accession>A0AA36G2H2</accession>
<proteinExistence type="predicted"/>
<feature type="compositionally biased region" description="Polar residues" evidence="1">
    <location>
        <begin position="84"/>
        <end position="95"/>
    </location>
</feature>
<feature type="region of interest" description="Disordered" evidence="1">
    <location>
        <begin position="1"/>
        <end position="27"/>
    </location>
</feature>
<comment type="caution">
    <text evidence="2">The sequence shown here is derived from an EMBL/GenBank/DDBJ whole genome shotgun (WGS) entry which is preliminary data.</text>
</comment>
<gene>
    <name evidence="2" type="ORF">MSPICULIGERA_LOCUS9183</name>
</gene>
<protein>
    <submittedName>
        <fullName evidence="2">Uncharacterized protein</fullName>
    </submittedName>
</protein>
<evidence type="ECO:0000313" key="3">
    <source>
        <dbReference type="Proteomes" id="UP001177023"/>
    </source>
</evidence>
<evidence type="ECO:0000313" key="2">
    <source>
        <dbReference type="EMBL" id="CAJ0570747.1"/>
    </source>
</evidence>
<feature type="non-terminal residue" evidence="2">
    <location>
        <position position="222"/>
    </location>
</feature>
<dbReference type="EMBL" id="CATQJA010002460">
    <property type="protein sequence ID" value="CAJ0570747.1"/>
    <property type="molecule type" value="Genomic_DNA"/>
</dbReference>
<feature type="region of interest" description="Disordered" evidence="1">
    <location>
        <begin position="83"/>
        <end position="119"/>
    </location>
</feature>